<dbReference type="InterPro" id="IPR036770">
    <property type="entry name" value="Ankyrin_rpt-contain_sf"/>
</dbReference>
<feature type="compositionally biased region" description="Polar residues" evidence="4">
    <location>
        <begin position="18"/>
        <end position="32"/>
    </location>
</feature>
<name>A0A1F5LT65_PENAI</name>
<dbReference type="STRING" id="1835702.A0A1F5LT65"/>
<evidence type="ECO:0000256" key="4">
    <source>
        <dbReference type="SAM" id="MobiDB-lite"/>
    </source>
</evidence>
<evidence type="ECO:0000313" key="5">
    <source>
        <dbReference type="EMBL" id="OGE56051.1"/>
    </source>
</evidence>
<feature type="compositionally biased region" description="Low complexity" evidence="4">
    <location>
        <begin position="129"/>
        <end position="150"/>
    </location>
</feature>
<dbReference type="AlphaFoldDB" id="A0A1F5LT65"/>
<feature type="repeat" description="ANK" evidence="3">
    <location>
        <begin position="1088"/>
        <end position="1126"/>
    </location>
</feature>
<feature type="repeat" description="ANK" evidence="3">
    <location>
        <begin position="534"/>
        <end position="573"/>
    </location>
</feature>
<dbReference type="Proteomes" id="UP000177622">
    <property type="component" value="Unassembled WGS sequence"/>
</dbReference>
<gene>
    <name evidence="5" type="ORF">PENARI_c003G10100</name>
</gene>
<dbReference type="EMBL" id="LXJU01000003">
    <property type="protein sequence ID" value="OGE56051.1"/>
    <property type="molecule type" value="Genomic_DNA"/>
</dbReference>
<keyword evidence="6" id="KW-1185">Reference proteome</keyword>
<keyword evidence="2 3" id="KW-0040">ANK repeat</keyword>
<feature type="repeat" description="ANK" evidence="3">
    <location>
        <begin position="813"/>
        <end position="845"/>
    </location>
</feature>
<dbReference type="PRINTS" id="PR01415">
    <property type="entry name" value="ANKYRIN"/>
</dbReference>
<dbReference type="Pfam" id="PF00023">
    <property type="entry name" value="Ank"/>
    <property type="match status" value="1"/>
</dbReference>
<sequence>MQNQDSPFRGPMDHGSKANISDASTEPHTQIGSHPEKSANRGSRGMDALFGLKPSTDTPPAFVARSSHTGGLFGSSARTAQHSALFGPSAGTANPMPNPFTADMPGLQQEGVPFGSPATTVSNPPRPLPSGGLFGPSPSTAPTPTTYAAPKGGGLFGTGLFGPSPSTVPTSTTYATPQGGGLFGTWNSEPKPPIEQKNRGFYGPPKTNMPGPGRFMGGVPFSEVVHSNVPSKPQTLLQAINLNAIDSVQELLPFANSRELDEGMDAVASKGDVAIMKLLLNSSHVNVDCTSNDTPLFRAALGHHLEAMKLLLDHGADPNKGSRGLRSRGCIMVVIPRELSTPLHAVAGFDTLTGVNTRPASTKPAETQKRAQECCQLLLDAGCDPNIRGYDGNTPLHFCAGSNLAMVAETLLKHGADPFPANNAGLIPLALVQPLVQPGADSDSMAMIQLFTKLGRRMDTACGTDGSTPLHHQFRSRHDMDLGLLAPYVTDWSVANNKGETVLHQIMSWTPLPAYRMVADLIKLGADVRCKDNQGIQPIHLIISRYDPKLCLGQGPIIRLLLGAGANLDAKDSQGRTPLHHLIIKTSKKTDGHGVVCDFVREFHPDIHAVDNDGNGVLHFVVREGPLGFTNHPGLWPPAMLTGLVHLGADPLLVNHSGETLMHILMSCNYTKAGNLPHNILQLLFDYGIPSTHEDKDGNTPLHTLCSTRLNSNSSDWPNDEGIELLLSSGNLDFLQLPNSAGVEPIHLAAANSKSLVTKLVARGVSTSNQTSLKRNVLHFAASAREANNIGLLIDDCRGKLTLGSLLNQRDYNGHTPLHEACQSGSMECVRLLVGARAELDVQDNTGATPLDLCHNLIDQVEEASVNLLENQHNRASLFQDTRICCGPNSQPNDAGQMMEIICFLEQAMGDEPQLRGDYDLDVGRLPFHYPLSRVTSIFLRGHYGVIKKCIESGIAFPLGSGISGSVHKSQQKSTDLLSQLVLGGYVFLFDIIAESLKDKEWLHGLSGVPPYLFTAATRSEPNMEILRLLVEKYGANVNAKGQLWNCIWGYHDYGALHMLARGYNWWQNGAVQYLLEKGSDPNLKDGYGRTPLRLAVISLINGAPFSKDIIRSLLEKGADPNLADDQGLGPLDEEICDSEVVDLLNKAGKGSVLI</sequence>
<reference evidence="5 6" key="1">
    <citation type="journal article" date="2016" name="Sci. Rep.">
        <title>Penicillium arizonense, a new, genome sequenced fungal species, reveals a high chemical diversity in secreted metabolites.</title>
        <authorList>
            <person name="Grijseels S."/>
            <person name="Nielsen J.C."/>
            <person name="Randelovic M."/>
            <person name="Nielsen J."/>
            <person name="Nielsen K.F."/>
            <person name="Workman M."/>
            <person name="Frisvad J.C."/>
        </authorList>
    </citation>
    <scope>NUCLEOTIDE SEQUENCE [LARGE SCALE GENOMIC DNA]</scope>
    <source>
        <strain evidence="5 6">CBS 141311</strain>
    </source>
</reference>
<feature type="compositionally biased region" description="Gly residues" evidence="4">
    <location>
        <begin position="151"/>
        <end position="160"/>
    </location>
</feature>
<dbReference type="Gene3D" id="1.25.40.20">
    <property type="entry name" value="Ankyrin repeat-containing domain"/>
    <property type="match status" value="5"/>
</dbReference>
<dbReference type="GeneID" id="34573442"/>
<dbReference type="SUPFAM" id="SSF48403">
    <property type="entry name" value="Ankyrin repeat"/>
    <property type="match status" value="3"/>
</dbReference>
<protein>
    <submittedName>
        <fullName evidence="5">Uncharacterized protein</fullName>
    </submittedName>
</protein>
<evidence type="ECO:0000313" key="6">
    <source>
        <dbReference type="Proteomes" id="UP000177622"/>
    </source>
</evidence>
<dbReference type="InterPro" id="IPR002110">
    <property type="entry name" value="Ankyrin_rpt"/>
</dbReference>
<organism evidence="5 6">
    <name type="scientific">Penicillium arizonense</name>
    <dbReference type="NCBI Taxonomy" id="1835702"/>
    <lineage>
        <taxon>Eukaryota</taxon>
        <taxon>Fungi</taxon>
        <taxon>Dikarya</taxon>
        <taxon>Ascomycota</taxon>
        <taxon>Pezizomycotina</taxon>
        <taxon>Eurotiomycetes</taxon>
        <taxon>Eurotiomycetidae</taxon>
        <taxon>Eurotiales</taxon>
        <taxon>Aspergillaceae</taxon>
        <taxon>Penicillium</taxon>
    </lineage>
</organism>
<dbReference type="PROSITE" id="PS50088">
    <property type="entry name" value="ANK_REPEAT"/>
    <property type="match status" value="5"/>
</dbReference>
<evidence type="ECO:0000256" key="2">
    <source>
        <dbReference type="ARBA" id="ARBA00023043"/>
    </source>
</evidence>
<comment type="caution">
    <text evidence="5">The sequence shown here is derived from an EMBL/GenBank/DDBJ whole genome shotgun (WGS) entry which is preliminary data.</text>
</comment>
<feature type="repeat" description="ANK" evidence="3">
    <location>
        <begin position="391"/>
        <end position="423"/>
    </location>
</feature>
<feature type="region of interest" description="Disordered" evidence="4">
    <location>
        <begin position="1"/>
        <end position="64"/>
    </location>
</feature>
<dbReference type="PROSITE" id="PS50297">
    <property type="entry name" value="ANK_REP_REGION"/>
    <property type="match status" value="3"/>
</dbReference>
<feature type="compositionally biased region" description="Low complexity" evidence="4">
    <location>
        <begin position="161"/>
        <end position="177"/>
    </location>
</feature>
<dbReference type="PANTHER" id="PTHR24198:SF165">
    <property type="entry name" value="ANKYRIN REPEAT-CONTAINING PROTEIN-RELATED"/>
    <property type="match status" value="1"/>
</dbReference>
<dbReference type="OrthoDB" id="21416at2759"/>
<dbReference type="RefSeq" id="XP_022491480.1">
    <property type="nucleotide sequence ID" value="XM_022628708.1"/>
</dbReference>
<evidence type="ECO:0000256" key="3">
    <source>
        <dbReference type="PROSITE-ProRule" id="PRU00023"/>
    </source>
</evidence>
<feature type="region of interest" description="Disordered" evidence="4">
    <location>
        <begin position="85"/>
        <end position="181"/>
    </location>
</feature>
<accession>A0A1F5LT65</accession>
<proteinExistence type="predicted"/>
<feature type="repeat" description="ANK" evidence="3">
    <location>
        <begin position="291"/>
        <end position="323"/>
    </location>
</feature>
<evidence type="ECO:0000256" key="1">
    <source>
        <dbReference type="ARBA" id="ARBA00022737"/>
    </source>
</evidence>
<dbReference type="PANTHER" id="PTHR24198">
    <property type="entry name" value="ANKYRIN REPEAT AND PROTEIN KINASE DOMAIN-CONTAINING PROTEIN"/>
    <property type="match status" value="1"/>
</dbReference>
<dbReference type="SMART" id="SM00248">
    <property type="entry name" value="ANK"/>
    <property type="match status" value="15"/>
</dbReference>
<dbReference type="Pfam" id="PF12796">
    <property type="entry name" value="Ank_2"/>
    <property type="match status" value="3"/>
</dbReference>
<keyword evidence="1" id="KW-0677">Repeat</keyword>